<feature type="compositionally biased region" description="Polar residues" evidence="1">
    <location>
        <begin position="311"/>
        <end position="340"/>
    </location>
</feature>
<feature type="compositionally biased region" description="Polar residues" evidence="1">
    <location>
        <begin position="109"/>
        <end position="118"/>
    </location>
</feature>
<feature type="compositionally biased region" description="Low complexity" evidence="1">
    <location>
        <begin position="186"/>
        <end position="217"/>
    </location>
</feature>
<feature type="region of interest" description="Disordered" evidence="1">
    <location>
        <begin position="554"/>
        <end position="597"/>
    </location>
</feature>
<name>A0A409YV50_9AGAR</name>
<dbReference type="Proteomes" id="UP000284842">
    <property type="component" value="Unassembled WGS sequence"/>
</dbReference>
<feature type="region of interest" description="Disordered" evidence="1">
    <location>
        <begin position="175"/>
        <end position="228"/>
    </location>
</feature>
<organism evidence="2 3">
    <name type="scientific">Panaeolus cyanescens</name>
    <dbReference type="NCBI Taxonomy" id="181874"/>
    <lineage>
        <taxon>Eukaryota</taxon>
        <taxon>Fungi</taxon>
        <taxon>Dikarya</taxon>
        <taxon>Basidiomycota</taxon>
        <taxon>Agaricomycotina</taxon>
        <taxon>Agaricomycetes</taxon>
        <taxon>Agaricomycetidae</taxon>
        <taxon>Agaricales</taxon>
        <taxon>Agaricineae</taxon>
        <taxon>Galeropsidaceae</taxon>
        <taxon>Panaeolus</taxon>
    </lineage>
</organism>
<accession>A0A409YV50</accession>
<feature type="compositionally biased region" description="Basic and acidic residues" evidence="1">
    <location>
        <begin position="341"/>
        <end position="355"/>
    </location>
</feature>
<dbReference type="InParanoid" id="A0A409YV50"/>
<feature type="region of interest" description="Disordered" evidence="1">
    <location>
        <begin position="91"/>
        <end position="163"/>
    </location>
</feature>
<dbReference type="EMBL" id="NHTK01000564">
    <property type="protein sequence ID" value="PPR06905.1"/>
    <property type="molecule type" value="Genomic_DNA"/>
</dbReference>
<feature type="compositionally biased region" description="Polar residues" evidence="1">
    <location>
        <begin position="359"/>
        <end position="379"/>
    </location>
</feature>
<dbReference type="OrthoDB" id="3061226at2759"/>
<feature type="compositionally biased region" description="Low complexity" evidence="1">
    <location>
        <begin position="139"/>
        <end position="150"/>
    </location>
</feature>
<evidence type="ECO:0000313" key="2">
    <source>
        <dbReference type="EMBL" id="PPR06905.1"/>
    </source>
</evidence>
<evidence type="ECO:0000256" key="1">
    <source>
        <dbReference type="SAM" id="MobiDB-lite"/>
    </source>
</evidence>
<feature type="compositionally biased region" description="Low complexity" evidence="1">
    <location>
        <begin position="255"/>
        <end position="267"/>
    </location>
</feature>
<comment type="caution">
    <text evidence="2">The sequence shown here is derived from an EMBL/GenBank/DDBJ whole genome shotgun (WGS) entry which is preliminary data.</text>
</comment>
<proteinExistence type="predicted"/>
<feature type="region of interest" description="Disordered" evidence="1">
    <location>
        <begin position="445"/>
        <end position="473"/>
    </location>
</feature>
<feature type="compositionally biased region" description="Polar residues" evidence="1">
    <location>
        <begin position="562"/>
        <end position="581"/>
    </location>
</feature>
<feature type="region of interest" description="Disordered" evidence="1">
    <location>
        <begin position="32"/>
        <end position="55"/>
    </location>
</feature>
<feature type="compositionally biased region" description="Basic and acidic residues" evidence="1">
    <location>
        <begin position="91"/>
        <end position="100"/>
    </location>
</feature>
<evidence type="ECO:0000313" key="3">
    <source>
        <dbReference type="Proteomes" id="UP000284842"/>
    </source>
</evidence>
<feature type="compositionally biased region" description="Polar residues" evidence="1">
    <location>
        <begin position="32"/>
        <end position="48"/>
    </location>
</feature>
<reference evidence="2 3" key="1">
    <citation type="journal article" date="2018" name="Evol. Lett.">
        <title>Horizontal gene cluster transfer increased hallucinogenic mushroom diversity.</title>
        <authorList>
            <person name="Reynolds H.T."/>
            <person name="Vijayakumar V."/>
            <person name="Gluck-Thaler E."/>
            <person name="Korotkin H.B."/>
            <person name="Matheny P.B."/>
            <person name="Slot J.C."/>
        </authorList>
    </citation>
    <scope>NUCLEOTIDE SEQUENCE [LARGE SCALE GENOMIC DNA]</scope>
    <source>
        <strain evidence="2 3">2629</strain>
    </source>
</reference>
<dbReference type="AlphaFoldDB" id="A0A409YV50"/>
<feature type="compositionally biased region" description="Low complexity" evidence="1">
    <location>
        <begin position="297"/>
        <end position="310"/>
    </location>
</feature>
<feature type="region of interest" description="Disordered" evidence="1">
    <location>
        <begin position="297"/>
        <end position="387"/>
    </location>
</feature>
<protein>
    <submittedName>
        <fullName evidence="2">Uncharacterized protein</fullName>
    </submittedName>
</protein>
<sequence length="597" mass="64568">MPFFSFSLNKSSANIPFDDEPSLPGAWASVWSLSHQQQSTPDQSTNGQPHLGNECDLHESIRNVPCNQSARNSVDCSDDMSLLSEEYHSLDSHQDSEMGHSPHHIIQPGDTSKCQLPESSIIPPKDLSKDVTKCVDNGSQLPTSPSSHSSIRTPDPDFTTSPEMIFAAPRSSSCLLGIPEHPAPTSSSSSRENSIYSEYPRSLTTDSSSDGSDTNSLHSEHPNPNQAHLLSSTSTIELQEPRQHTFLSQLSVTSSLAPPSVSSPPNSFQVLDFAQPDGDNSWTLALDPALGSHELSSQASSSSLATTSSSINTQSTPPVTETPISSSSSRFNDTTPPQSKTAKEPPRRLFLRERVVSTPYRTQASSSFVRDNASSTPTRPSFGESIIVTPTGGYAYGGPSREHFPRPEPPYSPYSFPQSTEEKSKTVLRKTKAVVTKIKQLFNAKSGKNKLRDGEYPPRSSMSPTSPLPAPPSPMSMTFSSGNNSLHRTISPPTSVYQSFGMPRAVKLSAPSVTFPSSLHDSNSNLNLEDTVAHEYYTRPKNDMRSKRRFSLPSVLAGSGGRSTPSSSKLNFTNNNSTTRIGSRPAPTRRNGSNVLA</sequence>
<feature type="region of interest" description="Disordered" evidence="1">
    <location>
        <begin position="255"/>
        <end position="274"/>
    </location>
</feature>
<gene>
    <name evidence="2" type="ORF">CVT24_011595</name>
</gene>
<keyword evidence="3" id="KW-1185">Reference proteome</keyword>